<feature type="compositionally biased region" description="Low complexity" evidence="1">
    <location>
        <begin position="193"/>
        <end position="211"/>
    </location>
</feature>
<dbReference type="Proteomes" id="UP000295497">
    <property type="component" value="Chromosome"/>
</dbReference>
<evidence type="ECO:0000313" key="3">
    <source>
        <dbReference type="Proteomes" id="UP000295497"/>
    </source>
</evidence>
<dbReference type="AlphaFoldDB" id="A0A4P2QKS6"/>
<feature type="region of interest" description="Disordered" evidence="1">
    <location>
        <begin position="110"/>
        <end position="142"/>
    </location>
</feature>
<gene>
    <name evidence="2" type="ORF">SOCE836_027130</name>
</gene>
<proteinExistence type="predicted"/>
<organism evidence="2 3">
    <name type="scientific">Sorangium cellulosum</name>
    <name type="common">Polyangium cellulosum</name>
    <dbReference type="NCBI Taxonomy" id="56"/>
    <lineage>
        <taxon>Bacteria</taxon>
        <taxon>Pseudomonadati</taxon>
        <taxon>Myxococcota</taxon>
        <taxon>Polyangia</taxon>
        <taxon>Polyangiales</taxon>
        <taxon>Polyangiaceae</taxon>
        <taxon>Sorangium</taxon>
    </lineage>
</organism>
<feature type="region of interest" description="Disordered" evidence="1">
    <location>
        <begin position="189"/>
        <end position="233"/>
    </location>
</feature>
<evidence type="ECO:0000313" key="2">
    <source>
        <dbReference type="EMBL" id="AUX30604.1"/>
    </source>
</evidence>
<protein>
    <submittedName>
        <fullName evidence="2">Uncharacterized protein</fullName>
    </submittedName>
</protein>
<feature type="compositionally biased region" description="Basic residues" evidence="1">
    <location>
        <begin position="118"/>
        <end position="134"/>
    </location>
</feature>
<sequence>MADPSFHAGTAIVDLEPARGSPWLPERRRRRARAPPRSRAVPGRRPPRGSRHAWRDALAAAEAPSRARGCARRCPAMRASWTTWRRCSPRTLDDVAALLAEDAVALNLPDVTPEGCSRRRPSRSTSPRARRSRRPSTAACSSNGCRSMIAMKMLERRARRVNAVKEDDRDLPARWKMLLDFLGAFRQGGASKPQPAGPAAAEPVAADPAAVAKRDQQPAPGSSSASRRSRSARPVRWRILGVWPVPPRSRTSLPSPA</sequence>
<accession>A0A4P2QKS6</accession>
<feature type="region of interest" description="Disordered" evidence="1">
    <location>
        <begin position="1"/>
        <end position="53"/>
    </location>
</feature>
<evidence type="ECO:0000256" key="1">
    <source>
        <dbReference type="SAM" id="MobiDB-lite"/>
    </source>
</evidence>
<reference evidence="2 3" key="1">
    <citation type="submission" date="2015-09" db="EMBL/GenBank/DDBJ databases">
        <title>Sorangium comparison.</title>
        <authorList>
            <person name="Zaburannyi N."/>
            <person name="Bunk B."/>
            <person name="Overmann J."/>
            <person name="Mueller R."/>
        </authorList>
    </citation>
    <scope>NUCLEOTIDE SEQUENCE [LARGE SCALE GENOMIC DNA]</scope>
    <source>
        <strain evidence="2 3">So ce836</strain>
    </source>
</reference>
<feature type="compositionally biased region" description="Basic residues" evidence="1">
    <location>
        <begin position="27"/>
        <end position="36"/>
    </location>
</feature>
<name>A0A4P2QKS6_SORCE</name>
<dbReference type="EMBL" id="CP012672">
    <property type="protein sequence ID" value="AUX30604.1"/>
    <property type="molecule type" value="Genomic_DNA"/>
</dbReference>